<dbReference type="EMBL" id="LFYR01001041">
    <property type="protein sequence ID" value="KMZ65388.1"/>
    <property type="molecule type" value="Genomic_DNA"/>
</dbReference>
<feature type="region of interest" description="Disordered" evidence="1">
    <location>
        <begin position="144"/>
        <end position="170"/>
    </location>
</feature>
<keyword evidence="3" id="KW-1185">Reference proteome</keyword>
<gene>
    <name evidence="2" type="ORF">ZOSMA_323G00140</name>
</gene>
<sequence>MALAFNHISLWLWGGGKIHDPIAAASSSSPTSSSSSPSSAMSSSFDFGLGFREPESIKFLSTKREGMRSRRIKKKWHSREERKIDKEYDLVLVPSDGVCLSGSESDDSDWSIGWMEPHAPDFLNDNDNENFAVIVQCYARGHSEQSGSFDGGGGKHNDISGTIDMSDGYSNESKKYMEDFLSSLRNS</sequence>
<protein>
    <submittedName>
        <fullName evidence="2">Uncharacterized protein</fullName>
    </submittedName>
</protein>
<evidence type="ECO:0000313" key="3">
    <source>
        <dbReference type="Proteomes" id="UP000036987"/>
    </source>
</evidence>
<proteinExistence type="predicted"/>
<comment type="caution">
    <text evidence="2">The sequence shown here is derived from an EMBL/GenBank/DDBJ whole genome shotgun (WGS) entry which is preliminary data.</text>
</comment>
<evidence type="ECO:0000313" key="2">
    <source>
        <dbReference type="EMBL" id="KMZ65388.1"/>
    </source>
</evidence>
<dbReference type="PANTHER" id="PTHR34464">
    <property type="entry name" value="OS09G0376300 PROTEIN"/>
    <property type="match status" value="1"/>
</dbReference>
<dbReference type="OrthoDB" id="686813at2759"/>
<feature type="region of interest" description="Disordered" evidence="1">
    <location>
        <begin position="24"/>
        <end position="44"/>
    </location>
</feature>
<dbReference type="Proteomes" id="UP000036987">
    <property type="component" value="Unassembled WGS sequence"/>
</dbReference>
<accession>A0A0K9P8K8</accession>
<dbReference type="AlphaFoldDB" id="A0A0K9P8K8"/>
<evidence type="ECO:0000256" key="1">
    <source>
        <dbReference type="SAM" id="MobiDB-lite"/>
    </source>
</evidence>
<dbReference type="PANTHER" id="PTHR34464:SF3">
    <property type="entry name" value="OS09G0376300 PROTEIN"/>
    <property type="match status" value="1"/>
</dbReference>
<reference evidence="3" key="1">
    <citation type="journal article" date="2016" name="Nature">
        <title>The genome of the seagrass Zostera marina reveals angiosperm adaptation to the sea.</title>
        <authorList>
            <person name="Olsen J.L."/>
            <person name="Rouze P."/>
            <person name="Verhelst B."/>
            <person name="Lin Y.-C."/>
            <person name="Bayer T."/>
            <person name="Collen J."/>
            <person name="Dattolo E."/>
            <person name="De Paoli E."/>
            <person name="Dittami S."/>
            <person name="Maumus F."/>
            <person name="Michel G."/>
            <person name="Kersting A."/>
            <person name="Lauritano C."/>
            <person name="Lohaus R."/>
            <person name="Toepel M."/>
            <person name="Tonon T."/>
            <person name="Vanneste K."/>
            <person name="Amirebrahimi M."/>
            <person name="Brakel J."/>
            <person name="Bostroem C."/>
            <person name="Chovatia M."/>
            <person name="Grimwood J."/>
            <person name="Jenkins J.W."/>
            <person name="Jueterbock A."/>
            <person name="Mraz A."/>
            <person name="Stam W.T."/>
            <person name="Tice H."/>
            <person name="Bornberg-Bauer E."/>
            <person name="Green P.J."/>
            <person name="Pearson G.A."/>
            <person name="Procaccini G."/>
            <person name="Duarte C.M."/>
            <person name="Schmutz J."/>
            <person name="Reusch T.B.H."/>
            <person name="Van de Peer Y."/>
        </authorList>
    </citation>
    <scope>NUCLEOTIDE SEQUENCE [LARGE SCALE GENOMIC DNA]</scope>
    <source>
        <strain evidence="3">cv. Finnish</strain>
    </source>
</reference>
<organism evidence="2 3">
    <name type="scientific">Zostera marina</name>
    <name type="common">Eelgrass</name>
    <dbReference type="NCBI Taxonomy" id="29655"/>
    <lineage>
        <taxon>Eukaryota</taxon>
        <taxon>Viridiplantae</taxon>
        <taxon>Streptophyta</taxon>
        <taxon>Embryophyta</taxon>
        <taxon>Tracheophyta</taxon>
        <taxon>Spermatophyta</taxon>
        <taxon>Magnoliopsida</taxon>
        <taxon>Liliopsida</taxon>
        <taxon>Zosteraceae</taxon>
        <taxon>Zostera</taxon>
    </lineage>
</organism>
<name>A0A0K9P8K8_ZOSMR</name>
<dbReference type="OMA" id="WGFKERE"/>